<evidence type="ECO:0008006" key="3">
    <source>
        <dbReference type="Google" id="ProtNLM"/>
    </source>
</evidence>
<reference evidence="2" key="1">
    <citation type="submission" date="2019-04" db="EMBL/GenBank/DDBJ databases">
        <title>Friends and foes A comparative genomics study of 23 Aspergillus species from section Flavi.</title>
        <authorList>
            <consortium name="DOE Joint Genome Institute"/>
            <person name="Kjaerbolling I."/>
            <person name="Vesth T."/>
            <person name="Frisvad J.C."/>
            <person name="Nybo J.L."/>
            <person name="Theobald S."/>
            <person name="Kildgaard S."/>
            <person name="Isbrandt T."/>
            <person name="Kuo A."/>
            <person name="Sato A."/>
            <person name="Lyhne E.K."/>
            <person name="Kogle M.E."/>
            <person name="Wiebenga A."/>
            <person name="Kun R.S."/>
            <person name="Lubbers R.J."/>
            <person name="Makela M.R."/>
            <person name="Barry K."/>
            <person name="Chovatia M."/>
            <person name="Clum A."/>
            <person name="Daum C."/>
            <person name="Haridas S."/>
            <person name="He G."/>
            <person name="LaButti K."/>
            <person name="Lipzen A."/>
            <person name="Mondo S."/>
            <person name="Riley R."/>
            <person name="Salamov A."/>
            <person name="Simmons B.A."/>
            <person name="Magnuson J.K."/>
            <person name="Henrissat B."/>
            <person name="Mortensen U.H."/>
            <person name="Larsen T.O."/>
            <person name="Devries R.P."/>
            <person name="Grigoriev I.V."/>
            <person name="Machida M."/>
            <person name="Baker S.E."/>
            <person name="Andersen M.R."/>
        </authorList>
    </citation>
    <scope>NUCLEOTIDE SEQUENCE</scope>
    <source>
        <strain evidence="2">CBS 117612</strain>
    </source>
</reference>
<keyword evidence="1" id="KW-1133">Transmembrane helix</keyword>
<protein>
    <recommendedName>
        <fullName evidence="3">Integral membrane protein</fullName>
    </recommendedName>
</protein>
<gene>
    <name evidence="2" type="ORF">BDV24DRAFT_158017</name>
</gene>
<evidence type="ECO:0000256" key="1">
    <source>
        <dbReference type="SAM" id="Phobius"/>
    </source>
</evidence>
<dbReference type="OrthoDB" id="5401539at2759"/>
<dbReference type="EMBL" id="ML737114">
    <property type="protein sequence ID" value="KAE8347024.1"/>
    <property type="molecule type" value="Genomic_DNA"/>
</dbReference>
<name>A0A5N6YND4_9EURO</name>
<feature type="transmembrane region" description="Helical" evidence="1">
    <location>
        <begin position="21"/>
        <end position="45"/>
    </location>
</feature>
<evidence type="ECO:0000313" key="2">
    <source>
        <dbReference type="EMBL" id="KAE8347024.1"/>
    </source>
</evidence>
<proteinExistence type="predicted"/>
<dbReference type="AlphaFoldDB" id="A0A5N6YND4"/>
<accession>A0A5N6YND4</accession>
<organism evidence="2">
    <name type="scientific">Aspergillus arachidicola</name>
    <dbReference type="NCBI Taxonomy" id="656916"/>
    <lineage>
        <taxon>Eukaryota</taxon>
        <taxon>Fungi</taxon>
        <taxon>Dikarya</taxon>
        <taxon>Ascomycota</taxon>
        <taxon>Pezizomycotina</taxon>
        <taxon>Eurotiomycetes</taxon>
        <taxon>Eurotiomycetidae</taxon>
        <taxon>Eurotiales</taxon>
        <taxon>Aspergillaceae</taxon>
        <taxon>Aspergillus</taxon>
        <taxon>Aspergillus subgen. Circumdati</taxon>
    </lineage>
</organism>
<keyword evidence="1" id="KW-0812">Transmembrane</keyword>
<feature type="transmembrane region" description="Helical" evidence="1">
    <location>
        <begin position="57"/>
        <end position="77"/>
    </location>
</feature>
<keyword evidence="1" id="KW-0472">Membrane</keyword>
<dbReference type="Proteomes" id="UP000325558">
    <property type="component" value="Unassembled WGS sequence"/>
</dbReference>
<sequence length="89" mass="9933">MSPSTVANLCTKTSIFTLVELILCAVFSLGLIVILIAILNCYVNFTEEYTVSFLRWYVAEVVTAVYVANMPLLWPLLRESFSLSSFANS</sequence>